<sequence length="450" mass="49660">MLFERIVSEGLAHYSYIVGDYGSAIVIDPRLDCDVYVDIASRNKMRITDILETHRNEDYVTGSVELSALTGASVWHADPELDYRYGAPAREGQVWKIGAWQIEAMPAPGHTLGSMAYVLKDHAGVPHAVFTGDAMFAGDVGRVDLLGMDRAEELAGMLYESIFQRILPLGDGVLLCPAHGPGSACGSAITDRPWTTVGMERLHNPKLRAGSRNEFIRSVALELERPPYFRRMEDLNLKGHRLKRRAISPLTPEEVAEALDECVIVDTRSDVAYGGAHIPGSQFIWADGLAALAGWYLSYDKPVILVGDEIERASRTLMRMGYDEISGYLGGGMLAWHMAGHESSSIRTVTVQELCRHLDQGGQAWILDVRSEEEVSKESITGAHHIHVTQLPRRMDEVSKEKAVYVFCGSGMRSMVAASFLRRHGWRNLAVVLGGLSGWKSVTCPVVRQV</sequence>
<dbReference type="InterPro" id="IPR051682">
    <property type="entry name" value="Mito_Persulfide_Diox"/>
</dbReference>
<organism evidence="3 4">
    <name type="scientific">Methanothrix thermoacetophila (strain DSM 6194 / JCM 14653 / NBRC 101360 / PT)</name>
    <name type="common">Methanosaeta thermophila</name>
    <dbReference type="NCBI Taxonomy" id="349307"/>
    <lineage>
        <taxon>Archaea</taxon>
        <taxon>Methanobacteriati</taxon>
        <taxon>Methanobacteriota</taxon>
        <taxon>Stenosarchaea group</taxon>
        <taxon>Methanomicrobia</taxon>
        <taxon>Methanotrichales</taxon>
        <taxon>Methanotrichaceae</taxon>
        <taxon>Methanothrix</taxon>
    </lineage>
</organism>
<gene>
    <name evidence="3" type="ordered locus">Mthe_0688</name>
</gene>
<dbReference type="AlphaFoldDB" id="A0B704"/>
<dbReference type="InterPro" id="IPR001763">
    <property type="entry name" value="Rhodanese-like_dom"/>
</dbReference>
<dbReference type="SUPFAM" id="SSF56281">
    <property type="entry name" value="Metallo-hydrolase/oxidoreductase"/>
    <property type="match status" value="1"/>
</dbReference>
<keyword evidence="4" id="KW-1185">Reference proteome</keyword>
<dbReference type="CDD" id="cd00158">
    <property type="entry name" value="RHOD"/>
    <property type="match status" value="2"/>
</dbReference>
<dbReference type="PANTHER" id="PTHR43084:SF1">
    <property type="entry name" value="PERSULFIDE DIOXYGENASE ETHE1, MITOCHONDRIAL"/>
    <property type="match status" value="1"/>
</dbReference>
<dbReference type="SMART" id="SM00450">
    <property type="entry name" value="RHOD"/>
    <property type="match status" value="2"/>
</dbReference>
<keyword evidence="1" id="KW-0479">Metal-binding</keyword>
<dbReference type="SUPFAM" id="SSF52821">
    <property type="entry name" value="Rhodanese/Cell cycle control phosphatase"/>
    <property type="match status" value="2"/>
</dbReference>
<accession>A0B704</accession>
<dbReference type="PROSITE" id="PS50206">
    <property type="entry name" value="RHODANESE_3"/>
    <property type="match status" value="2"/>
</dbReference>
<reference evidence="3 4" key="1">
    <citation type="submission" date="2006-10" db="EMBL/GenBank/DDBJ databases">
        <title>Complete sequence of Methanosaeta thermophila PT.</title>
        <authorList>
            <consortium name="US DOE Joint Genome Institute"/>
            <person name="Copeland A."/>
            <person name="Lucas S."/>
            <person name="Lapidus A."/>
            <person name="Barry K."/>
            <person name="Detter J.C."/>
            <person name="Glavina del Rio T."/>
            <person name="Hammon N."/>
            <person name="Israni S."/>
            <person name="Pitluck S."/>
            <person name="Chain P."/>
            <person name="Malfatti S."/>
            <person name="Shin M."/>
            <person name="Vergez L."/>
            <person name="Schmutz J."/>
            <person name="Larimer F."/>
            <person name="Land M."/>
            <person name="Hauser L."/>
            <person name="Kyrpides N."/>
            <person name="Kim E."/>
            <person name="Smith K.S."/>
            <person name="Ingram-Smith C."/>
            <person name="Richardson P."/>
        </authorList>
    </citation>
    <scope>NUCLEOTIDE SEQUENCE [LARGE SCALE GENOMIC DNA]</scope>
    <source>
        <strain evidence="4">DSM 6194 / JCM 14653 / NBRC 101360 / PT</strain>
    </source>
</reference>
<dbReference type="STRING" id="349307.Mthe_0688"/>
<dbReference type="InterPro" id="IPR036873">
    <property type="entry name" value="Rhodanese-like_dom_sf"/>
</dbReference>
<dbReference type="InterPro" id="IPR036866">
    <property type="entry name" value="RibonucZ/Hydroxyglut_hydro"/>
</dbReference>
<dbReference type="HOGENOM" id="CLU_030571_7_1_2"/>
<dbReference type="GeneID" id="4463461"/>
<dbReference type="OrthoDB" id="9180at2157"/>
<dbReference type="Pfam" id="PF00581">
    <property type="entry name" value="Rhodanese"/>
    <property type="match status" value="2"/>
</dbReference>
<dbReference type="InterPro" id="IPR001279">
    <property type="entry name" value="Metallo-B-lactamas"/>
</dbReference>
<dbReference type="GO" id="GO:0050313">
    <property type="term" value="F:sulfur dioxygenase activity"/>
    <property type="evidence" value="ECO:0007669"/>
    <property type="project" value="InterPro"/>
</dbReference>
<dbReference type="Gene3D" id="3.60.15.10">
    <property type="entry name" value="Ribonuclease Z/Hydroxyacylglutathione hydrolase-like"/>
    <property type="match status" value="1"/>
</dbReference>
<dbReference type="GO" id="GO:0070813">
    <property type="term" value="P:hydrogen sulfide metabolic process"/>
    <property type="evidence" value="ECO:0007669"/>
    <property type="project" value="TreeGrafter"/>
</dbReference>
<protein>
    <submittedName>
        <fullName evidence="3">Beta-lactamase domain protein</fullName>
    </submittedName>
</protein>
<dbReference type="SMART" id="SM00849">
    <property type="entry name" value="Lactamase_B"/>
    <property type="match status" value="1"/>
</dbReference>
<dbReference type="Pfam" id="PF00753">
    <property type="entry name" value="Lactamase_B"/>
    <property type="match status" value="1"/>
</dbReference>
<feature type="domain" description="Rhodanese" evidence="2">
    <location>
        <begin position="360"/>
        <end position="448"/>
    </location>
</feature>
<dbReference type="CDD" id="cd07724">
    <property type="entry name" value="POD-like_MBL-fold"/>
    <property type="match status" value="1"/>
</dbReference>
<dbReference type="Proteomes" id="UP000000674">
    <property type="component" value="Chromosome"/>
</dbReference>
<dbReference type="GO" id="GO:0046872">
    <property type="term" value="F:metal ion binding"/>
    <property type="evidence" value="ECO:0007669"/>
    <property type="project" value="UniProtKB-KW"/>
</dbReference>
<dbReference type="KEGG" id="mtp:Mthe_0688"/>
<proteinExistence type="predicted"/>
<dbReference type="EMBL" id="CP000477">
    <property type="protein sequence ID" value="ABK14478.1"/>
    <property type="molecule type" value="Genomic_DNA"/>
</dbReference>
<dbReference type="PANTHER" id="PTHR43084">
    <property type="entry name" value="PERSULFIDE DIOXYGENASE ETHE1"/>
    <property type="match status" value="1"/>
</dbReference>
<dbReference type="Gene3D" id="3.40.250.10">
    <property type="entry name" value="Rhodanese-like domain"/>
    <property type="match status" value="2"/>
</dbReference>
<feature type="domain" description="Rhodanese" evidence="2">
    <location>
        <begin position="258"/>
        <end position="345"/>
    </location>
</feature>
<name>A0B704_METTP</name>
<dbReference type="InterPro" id="IPR044528">
    <property type="entry name" value="POD-like_MBL-fold"/>
</dbReference>
<dbReference type="RefSeq" id="WP_011695874.1">
    <property type="nucleotide sequence ID" value="NC_008553.1"/>
</dbReference>
<dbReference type="GO" id="GO:0006749">
    <property type="term" value="P:glutathione metabolic process"/>
    <property type="evidence" value="ECO:0007669"/>
    <property type="project" value="InterPro"/>
</dbReference>
<evidence type="ECO:0000313" key="3">
    <source>
        <dbReference type="EMBL" id="ABK14478.1"/>
    </source>
</evidence>
<evidence type="ECO:0000259" key="2">
    <source>
        <dbReference type="PROSITE" id="PS50206"/>
    </source>
</evidence>
<evidence type="ECO:0000313" key="4">
    <source>
        <dbReference type="Proteomes" id="UP000000674"/>
    </source>
</evidence>
<evidence type="ECO:0000256" key="1">
    <source>
        <dbReference type="ARBA" id="ARBA00022723"/>
    </source>
</evidence>